<keyword evidence="1" id="KW-0472">Membrane</keyword>
<keyword evidence="1" id="KW-0812">Transmembrane</keyword>
<keyword evidence="1" id="KW-1133">Transmembrane helix</keyword>
<dbReference type="OrthoDB" id="4727171at2759"/>
<organism evidence="2 3">
    <name type="scientific">Amylocarpus encephaloides</name>
    <dbReference type="NCBI Taxonomy" id="45428"/>
    <lineage>
        <taxon>Eukaryota</taxon>
        <taxon>Fungi</taxon>
        <taxon>Dikarya</taxon>
        <taxon>Ascomycota</taxon>
        <taxon>Pezizomycotina</taxon>
        <taxon>Leotiomycetes</taxon>
        <taxon>Helotiales</taxon>
        <taxon>Helotiales incertae sedis</taxon>
        <taxon>Amylocarpus</taxon>
    </lineage>
</organism>
<dbReference type="EMBL" id="MU251488">
    <property type="protein sequence ID" value="KAG9233731.1"/>
    <property type="molecule type" value="Genomic_DNA"/>
</dbReference>
<gene>
    <name evidence="2" type="ORF">BJ875DRAFT_35291</name>
</gene>
<keyword evidence="3" id="KW-1185">Reference proteome</keyword>
<dbReference type="Proteomes" id="UP000824998">
    <property type="component" value="Unassembled WGS sequence"/>
</dbReference>
<comment type="caution">
    <text evidence="2">The sequence shown here is derived from an EMBL/GenBank/DDBJ whole genome shotgun (WGS) entry which is preliminary data.</text>
</comment>
<accession>A0A9P8C660</accession>
<feature type="transmembrane region" description="Helical" evidence="1">
    <location>
        <begin position="132"/>
        <end position="156"/>
    </location>
</feature>
<name>A0A9P8C660_9HELO</name>
<dbReference type="AlphaFoldDB" id="A0A9P8C660"/>
<feature type="transmembrane region" description="Helical" evidence="1">
    <location>
        <begin position="168"/>
        <end position="187"/>
    </location>
</feature>
<protein>
    <submittedName>
        <fullName evidence="2">Uncharacterized protein</fullName>
    </submittedName>
</protein>
<sequence length="188" mass="21237">MVAIYGGLKDVVKILVISGAKIEEKQGCSISAIDLASANAASRHPRLLGDLEDWTFREVPAEVDRNILEILKEALAERGEVAELRIQEVDNEACETHHEITAQRSHFDKVRETTVKVLIWLCSPWIDLAPDFLPTVVSCILVHAIFATSLAFVFVIQIYREWNTKMALLFFTRPAVFIGLMITWWTLS</sequence>
<evidence type="ECO:0000313" key="3">
    <source>
        <dbReference type="Proteomes" id="UP000824998"/>
    </source>
</evidence>
<evidence type="ECO:0000313" key="2">
    <source>
        <dbReference type="EMBL" id="KAG9233731.1"/>
    </source>
</evidence>
<proteinExistence type="predicted"/>
<reference evidence="2" key="1">
    <citation type="journal article" date="2021" name="IMA Fungus">
        <title>Genomic characterization of three marine fungi, including Emericellopsis atlantica sp. nov. with signatures of a generalist lifestyle and marine biomass degradation.</title>
        <authorList>
            <person name="Hagestad O.C."/>
            <person name="Hou L."/>
            <person name="Andersen J.H."/>
            <person name="Hansen E.H."/>
            <person name="Altermark B."/>
            <person name="Li C."/>
            <person name="Kuhnert E."/>
            <person name="Cox R.J."/>
            <person name="Crous P.W."/>
            <person name="Spatafora J.W."/>
            <person name="Lail K."/>
            <person name="Amirebrahimi M."/>
            <person name="Lipzen A."/>
            <person name="Pangilinan J."/>
            <person name="Andreopoulos W."/>
            <person name="Hayes R.D."/>
            <person name="Ng V."/>
            <person name="Grigoriev I.V."/>
            <person name="Jackson S.A."/>
            <person name="Sutton T.D.S."/>
            <person name="Dobson A.D.W."/>
            <person name="Rama T."/>
        </authorList>
    </citation>
    <scope>NUCLEOTIDE SEQUENCE</scope>
    <source>
        <strain evidence="2">TRa018bII</strain>
    </source>
</reference>
<evidence type="ECO:0000256" key="1">
    <source>
        <dbReference type="SAM" id="Phobius"/>
    </source>
</evidence>